<dbReference type="InterPro" id="IPR057727">
    <property type="entry name" value="WCX_dom"/>
</dbReference>
<dbReference type="RefSeq" id="WP_045057066.1">
    <property type="nucleotide sequence ID" value="NZ_CAWMDP010000043.1"/>
</dbReference>
<dbReference type="PATRIC" id="fig|1618023.3.peg.3961"/>
<gene>
    <name evidence="2" type="ORF">UH38_23100</name>
</gene>
<dbReference type="STRING" id="1618023.UH38_23100"/>
<name>A0A0D8ZLE4_9CYAN</name>
<evidence type="ECO:0000313" key="3">
    <source>
        <dbReference type="Proteomes" id="UP000032452"/>
    </source>
</evidence>
<dbReference type="OrthoDB" id="506637at2"/>
<feature type="domain" description="WCX" evidence="1">
    <location>
        <begin position="228"/>
        <end position="277"/>
    </location>
</feature>
<reference evidence="2 3" key="1">
    <citation type="submission" date="2015-02" db="EMBL/GenBank/DDBJ databases">
        <title>Draft genome of a novel marine cyanobacterium (Chroococcales) isolated from South Atlantic Ocean.</title>
        <authorList>
            <person name="Rigonato J."/>
            <person name="Alvarenga D.O."/>
            <person name="Branco L.H."/>
            <person name="Varani A.M."/>
            <person name="Brandini F.P."/>
            <person name="Fiore M.F."/>
        </authorList>
    </citation>
    <scope>NUCLEOTIDE SEQUENCE [LARGE SCALE GENOMIC DNA]</scope>
    <source>
        <strain evidence="2 3">CENA595</strain>
    </source>
</reference>
<keyword evidence="3" id="KW-1185">Reference proteome</keyword>
<dbReference type="Proteomes" id="UP000032452">
    <property type="component" value="Unassembled WGS sequence"/>
</dbReference>
<organism evidence="2 3">
    <name type="scientific">Aliterella atlantica CENA595</name>
    <dbReference type="NCBI Taxonomy" id="1618023"/>
    <lineage>
        <taxon>Bacteria</taxon>
        <taxon>Bacillati</taxon>
        <taxon>Cyanobacteriota</taxon>
        <taxon>Cyanophyceae</taxon>
        <taxon>Chroococcidiopsidales</taxon>
        <taxon>Aliterellaceae</taxon>
        <taxon>Aliterella</taxon>
    </lineage>
</organism>
<protein>
    <submittedName>
        <fullName evidence="2">Transcriptional regulator</fullName>
    </submittedName>
</protein>
<proteinExistence type="predicted"/>
<comment type="caution">
    <text evidence="2">The sequence shown here is derived from an EMBL/GenBank/DDBJ whole genome shotgun (WGS) entry which is preliminary data.</text>
</comment>
<sequence length="284" mass="32926">MSRKGQSITLSISERDKAQLEEIALKFGILWGDRPNISKLVEAIARQQLAIAPNHDWSTNRLEALVQSVRTLTDAGKSEEALAIADLLLERSELSIPLRSQIERFKENLPPEWRLKIDNYRLRNQPFQLSYQDATGKTWSFTVRHAQINRHERGEYLDCWCEETEGNLDISELTNNWSLRLDRITEAAILPIKGEWHSTLAQIEVEMHIVGGLAFAYQTKTNEDIVNEWLEDKQGVRRVVKLISNTYWFTRYVLQNAPDIVVVSPESVRDRIKQKLQTSYSLYF</sequence>
<evidence type="ECO:0000259" key="1">
    <source>
        <dbReference type="Pfam" id="PF25583"/>
    </source>
</evidence>
<dbReference type="AlphaFoldDB" id="A0A0D8ZLE4"/>
<dbReference type="EMBL" id="JYON01000039">
    <property type="protein sequence ID" value="KJH69560.1"/>
    <property type="molecule type" value="Genomic_DNA"/>
</dbReference>
<accession>A0A0D8ZLE4</accession>
<evidence type="ECO:0000313" key="2">
    <source>
        <dbReference type="EMBL" id="KJH69560.1"/>
    </source>
</evidence>
<dbReference type="Pfam" id="PF25583">
    <property type="entry name" value="WCX"/>
    <property type="match status" value="1"/>
</dbReference>